<keyword evidence="1" id="KW-0472">Membrane</keyword>
<evidence type="ECO:0000313" key="4">
    <source>
        <dbReference type="Proteomes" id="UP000214975"/>
    </source>
</evidence>
<proteinExistence type="predicted"/>
<organism evidence="3 5">
    <name type="scientific">Thermoanaerobacterium thermosaccharolyticum</name>
    <name type="common">Clostridium thermosaccharolyticum</name>
    <dbReference type="NCBI Taxonomy" id="1517"/>
    <lineage>
        <taxon>Bacteria</taxon>
        <taxon>Bacillati</taxon>
        <taxon>Bacillota</taxon>
        <taxon>Clostridia</taxon>
        <taxon>Thermoanaerobacterales</taxon>
        <taxon>Thermoanaerobacteraceae</taxon>
        <taxon>Thermoanaerobacterium</taxon>
    </lineage>
</organism>
<name>A0A231VCQ7_THETR</name>
<dbReference type="Proteomes" id="UP000215301">
    <property type="component" value="Unassembled WGS sequence"/>
</dbReference>
<sequence>MDVYDVSLIPLIIGLVEVVKQIGLPKKYSALVSLVFGIALGILYIAPGDTLKGILLGTAMGLGASGLYSTTKNTVEAIKK</sequence>
<dbReference type="EMBL" id="NKHD01000052">
    <property type="protein sequence ID" value="OXT05781.1"/>
    <property type="molecule type" value="Genomic_DNA"/>
</dbReference>
<feature type="transmembrane region" description="Helical" evidence="1">
    <location>
        <begin position="53"/>
        <end position="71"/>
    </location>
</feature>
<evidence type="ECO:0008006" key="6">
    <source>
        <dbReference type="Google" id="ProtNLM"/>
    </source>
</evidence>
<evidence type="ECO:0000313" key="5">
    <source>
        <dbReference type="Proteomes" id="UP000215301"/>
    </source>
</evidence>
<gene>
    <name evidence="3" type="ORF">CE561_12555</name>
    <name evidence="2" type="ORF">Thert_01455</name>
</gene>
<evidence type="ECO:0000256" key="1">
    <source>
        <dbReference type="SAM" id="Phobius"/>
    </source>
</evidence>
<accession>A0A231VCQ7</accession>
<dbReference type="EMBL" id="CP016893">
    <property type="protein sequence ID" value="AST57502.1"/>
    <property type="molecule type" value="Genomic_DNA"/>
</dbReference>
<feature type="transmembrane region" description="Helical" evidence="1">
    <location>
        <begin position="28"/>
        <end position="47"/>
    </location>
</feature>
<protein>
    <recommendedName>
        <fullName evidence="6">Holin</fullName>
    </recommendedName>
</protein>
<evidence type="ECO:0000313" key="3">
    <source>
        <dbReference type="EMBL" id="OXT05781.1"/>
    </source>
</evidence>
<dbReference type="AlphaFoldDB" id="A0A231VCQ7"/>
<keyword evidence="1" id="KW-0812">Transmembrane</keyword>
<dbReference type="Proteomes" id="UP000214975">
    <property type="component" value="Chromosome"/>
</dbReference>
<reference evidence="2 4" key="1">
    <citation type="submission" date="2016-08" db="EMBL/GenBank/DDBJ databases">
        <title>A novel genetic cassette of butanologenic Thermoanaerobacterium thermosaccharolyticum that directly convert cellulose to butanol.</title>
        <authorList>
            <person name="Li T."/>
            <person name="He J."/>
        </authorList>
    </citation>
    <scope>NUCLEOTIDE SEQUENCE [LARGE SCALE GENOMIC DNA]</scope>
    <source>
        <strain evidence="2 4">TG57</strain>
    </source>
</reference>
<dbReference type="RefSeq" id="WP_015310627.1">
    <property type="nucleotide sequence ID" value="NZ_CP016893.1"/>
</dbReference>
<evidence type="ECO:0000313" key="2">
    <source>
        <dbReference type="EMBL" id="AST57502.1"/>
    </source>
</evidence>
<keyword evidence="1" id="KW-1133">Transmembrane helix</keyword>
<reference evidence="3 5" key="2">
    <citation type="submission" date="2017-06" db="EMBL/GenBank/DDBJ databases">
        <title>Isolation and characterization of a thermophilic and butanogenic Thermoanaerobacterium thermosaccharolyticum M5 capable of efficient degradation of hemicellulose.</title>
        <authorList>
            <person name="Xin F."/>
            <person name="Jiang Y."/>
        </authorList>
    </citation>
    <scope>NUCLEOTIDE SEQUENCE [LARGE SCALE GENOMIC DNA]</scope>
    <source>
        <strain evidence="3 5">M5</strain>
    </source>
</reference>